<keyword evidence="1" id="KW-0812">Transmembrane</keyword>
<name>A0A855D1M3_9BACI</name>
<feature type="transmembrane region" description="Helical" evidence="1">
    <location>
        <begin position="18"/>
        <end position="37"/>
    </location>
</feature>
<proteinExistence type="predicted"/>
<evidence type="ECO:0000313" key="3">
    <source>
        <dbReference type="Proteomes" id="UP000220078"/>
    </source>
</evidence>
<organism evidence="2 3">
    <name type="scientific">Bacillus toyonensis</name>
    <dbReference type="NCBI Taxonomy" id="155322"/>
    <lineage>
        <taxon>Bacteria</taxon>
        <taxon>Bacillati</taxon>
        <taxon>Bacillota</taxon>
        <taxon>Bacilli</taxon>
        <taxon>Bacillales</taxon>
        <taxon>Bacillaceae</taxon>
        <taxon>Bacillus</taxon>
        <taxon>Bacillus cereus group</taxon>
    </lineage>
</organism>
<reference evidence="2 3" key="1">
    <citation type="submission" date="2017-09" db="EMBL/GenBank/DDBJ databases">
        <title>Large-scale bioinformatics analysis of Bacillus genomes uncovers conserved roles of natural products in bacterial physiology.</title>
        <authorList>
            <consortium name="Agbiome Team Llc"/>
            <person name="Bleich R.M."/>
            <person name="Kirk G.J."/>
            <person name="Santa Maria K.C."/>
            <person name="Allen S.E."/>
            <person name="Farag S."/>
            <person name="Shank E.A."/>
            <person name="Bowers A."/>
        </authorList>
    </citation>
    <scope>NUCLEOTIDE SEQUENCE [LARGE SCALE GENOMIC DNA]</scope>
    <source>
        <strain evidence="2 3">AFS027629</strain>
    </source>
</reference>
<accession>A0A855D1M3</accession>
<dbReference type="RefSeq" id="WP_061531659.1">
    <property type="nucleotide sequence ID" value="NZ_CP103778.1"/>
</dbReference>
<sequence>MFNNYIIAKDELFYKKRFYNVLASTPLVFISLIAIYLLDFGLINFVIVTGIAIMTLIIQFIYYYSNWKKLLK</sequence>
<protein>
    <submittedName>
        <fullName evidence="2">Uncharacterized protein</fullName>
    </submittedName>
</protein>
<evidence type="ECO:0000313" key="2">
    <source>
        <dbReference type="EMBL" id="PEN85928.1"/>
    </source>
</evidence>
<evidence type="ECO:0000256" key="1">
    <source>
        <dbReference type="SAM" id="Phobius"/>
    </source>
</evidence>
<keyword evidence="1" id="KW-0472">Membrane</keyword>
<dbReference type="AlphaFoldDB" id="A0A855D1M3"/>
<dbReference type="Proteomes" id="UP000220078">
    <property type="component" value="Unassembled WGS sequence"/>
</dbReference>
<feature type="transmembrane region" description="Helical" evidence="1">
    <location>
        <begin position="43"/>
        <end position="64"/>
    </location>
</feature>
<comment type="caution">
    <text evidence="2">The sequence shown here is derived from an EMBL/GenBank/DDBJ whole genome shotgun (WGS) entry which is preliminary data.</text>
</comment>
<keyword evidence="1" id="KW-1133">Transmembrane helix</keyword>
<dbReference type="EMBL" id="NUAP01000042">
    <property type="protein sequence ID" value="PEN85928.1"/>
    <property type="molecule type" value="Genomic_DNA"/>
</dbReference>
<gene>
    <name evidence="2" type="ORF">CN551_22790</name>
</gene>